<dbReference type="AlphaFoldDB" id="A0A918RV01"/>
<reference evidence="2" key="1">
    <citation type="journal article" date="2014" name="Int. J. Syst. Evol. Microbiol.">
        <title>Complete genome sequence of Corynebacterium casei LMG S-19264T (=DSM 44701T), isolated from a smear-ripened cheese.</title>
        <authorList>
            <consortium name="US DOE Joint Genome Institute (JGI-PGF)"/>
            <person name="Walter F."/>
            <person name="Albersmeier A."/>
            <person name="Kalinowski J."/>
            <person name="Ruckert C."/>
        </authorList>
    </citation>
    <scope>NUCLEOTIDE SEQUENCE</scope>
    <source>
        <strain evidence="2">JCM 5016</strain>
    </source>
</reference>
<feature type="transmembrane region" description="Helical" evidence="1">
    <location>
        <begin position="651"/>
        <end position="672"/>
    </location>
</feature>
<feature type="transmembrane region" description="Helical" evidence="1">
    <location>
        <begin position="191"/>
        <end position="214"/>
    </location>
</feature>
<evidence type="ECO:0008006" key="4">
    <source>
        <dbReference type="Google" id="ProtNLM"/>
    </source>
</evidence>
<protein>
    <recommendedName>
        <fullName evidence="4">Permease</fullName>
    </recommendedName>
</protein>
<feature type="transmembrane region" description="Helical" evidence="1">
    <location>
        <begin position="27"/>
        <end position="52"/>
    </location>
</feature>
<gene>
    <name evidence="2" type="ORF">GCM10010389_56200</name>
</gene>
<feature type="transmembrane region" description="Helical" evidence="1">
    <location>
        <begin position="287"/>
        <end position="308"/>
    </location>
</feature>
<feature type="transmembrane region" description="Helical" evidence="1">
    <location>
        <begin position="246"/>
        <end position="267"/>
    </location>
</feature>
<evidence type="ECO:0000313" key="3">
    <source>
        <dbReference type="Proteomes" id="UP000623010"/>
    </source>
</evidence>
<feature type="transmembrane region" description="Helical" evidence="1">
    <location>
        <begin position="595"/>
        <end position="616"/>
    </location>
</feature>
<keyword evidence="1" id="KW-0812">Transmembrane</keyword>
<organism evidence="2 3">
    <name type="scientific">Streptomyces echinoruber</name>
    <dbReference type="NCBI Taxonomy" id="68898"/>
    <lineage>
        <taxon>Bacteria</taxon>
        <taxon>Bacillati</taxon>
        <taxon>Actinomycetota</taxon>
        <taxon>Actinomycetes</taxon>
        <taxon>Kitasatosporales</taxon>
        <taxon>Streptomycetaceae</taxon>
        <taxon>Streptomyces</taxon>
    </lineage>
</organism>
<reference evidence="2" key="2">
    <citation type="submission" date="2020-09" db="EMBL/GenBank/DDBJ databases">
        <authorList>
            <person name="Sun Q."/>
            <person name="Ohkuma M."/>
        </authorList>
    </citation>
    <scope>NUCLEOTIDE SEQUENCE</scope>
    <source>
        <strain evidence="2">JCM 5016</strain>
    </source>
</reference>
<keyword evidence="1" id="KW-0472">Membrane</keyword>
<feature type="transmembrane region" description="Helical" evidence="1">
    <location>
        <begin position="354"/>
        <end position="376"/>
    </location>
</feature>
<evidence type="ECO:0000313" key="2">
    <source>
        <dbReference type="EMBL" id="GHA09787.1"/>
    </source>
</evidence>
<dbReference type="EMBL" id="BMWH01000030">
    <property type="protein sequence ID" value="GHA09787.1"/>
    <property type="molecule type" value="Genomic_DNA"/>
</dbReference>
<keyword evidence="1" id="KW-1133">Transmembrane helix</keyword>
<comment type="caution">
    <text evidence="2">The sequence shown here is derived from an EMBL/GenBank/DDBJ whole genome shotgun (WGS) entry which is preliminary data.</text>
</comment>
<name>A0A918RV01_9ACTN</name>
<dbReference type="RefSeq" id="WP_229880117.1">
    <property type="nucleotide sequence ID" value="NZ_BMWH01000030.1"/>
</dbReference>
<sequence>MKKRVGGQMVRIGLAAGRSTPGERTRWWALFAAAAALAVVATSVVAVVATYAGRQERADARSFLLTTVPEGADAMVVERIDTVRAFQHTVLYVRPLRKDAPPPAGLSKWPEPGHVYLSPELVRQGKGEGVLDRYGTFSGTIGDEGLVSPSERLAYVGITHRPDSGTTTVLYAHGYGNGATSSIDMLNQRPLWSPVGTLWAAVGLPALALVVVAARVGSSTRDRRTALLHALGAGWWHRSLASAAEAVVPALLGTCAGAVPYVLASLWDVRLPPTGYVLSHTDLRGHLPQAAAALVLSLVTVVAVVVGTNRLQRTKTSTRPAPIGSRIPWWRTALCGVGVAVVVTSQYLDRRYATPMFMIGTVLMWAFLPSVAAALVRRAGTVIARAGYRRGHAGRIIGGRWTAAHPGVIVRLTASMVIGLGIIAQMQLWASRSSDGASAARASYAKVGDTLIDVYGSGMNARDTQKFTRALPSGSHLLKATTTFTGPQAVQHTLLQAPCPALTALGLPCTRTPSPVNDHRDVKLQEMLRWHPNARVQAVASLTVTKPEETLIVVTPRRGLLPDVKKAAFARMASAEPPGLAWVAGKEMRENANHWILLFGIPGLIILAGAGGVSAASEFTRIRQTLPAISVLTGTPRIFRSVARWHLTIPLIVCTAVSVAVTSWHSLFFITIVQEGHVSWAVLTAGAAVCALLSAAIGAKAARSAARAAGTWRPTAD</sequence>
<proteinExistence type="predicted"/>
<keyword evidence="3" id="KW-1185">Reference proteome</keyword>
<feature type="transmembrane region" description="Helical" evidence="1">
    <location>
        <begin position="329"/>
        <end position="348"/>
    </location>
</feature>
<feature type="transmembrane region" description="Helical" evidence="1">
    <location>
        <begin position="678"/>
        <end position="699"/>
    </location>
</feature>
<accession>A0A918RV01</accession>
<dbReference type="Proteomes" id="UP000623010">
    <property type="component" value="Unassembled WGS sequence"/>
</dbReference>
<evidence type="ECO:0000256" key="1">
    <source>
        <dbReference type="SAM" id="Phobius"/>
    </source>
</evidence>